<evidence type="ECO:0000256" key="2">
    <source>
        <dbReference type="ARBA" id="ARBA00022603"/>
    </source>
</evidence>
<dbReference type="EMBL" id="LAZR01027375">
    <property type="protein sequence ID" value="KKL65924.1"/>
    <property type="molecule type" value="Genomic_DNA"/>
</dbReference>
<dbReference type="GO" id="GO:0008168">
    <property type="term" value="F:methyltransferase activity"/>
    <property type="evidence" value="ECO:0007669"/>
    <property type="project" value="UniProtKB-KW"/>
</dbReference>
<comment type="caution">
    <text evidence="4">The sequence shown here is derived from an EMBL/GenBank/DDBJ whole genome shotgun (WGS) entry which is preliminary data.</text>
</comment>
<proteinExistence type="inferred from homology"/>
<keyword evidence="2" id="KW-0489">Methyltransferase</keyword>
<keyword evidence="3" id="KW-0808">Transferase</keyword>
<reference evidence="4" key="1">
    <citation type="journal article" date="2015" name="Nature">
        <title>Complex archaea that bridge the gap between prokaryotes and eukaryotes.</title>
        <authorList>
            <person name="Spang A."/>
            <person name="Saw J.H."/>
            <person name="Jorgensen S.L."/>
            <person name="Zaremba-Niedzwiedzka K."/>
            <person name="Martijn J."/>
            <person name="Lind A.E."/>
            <person name="van Eijk R."/>
            <person name="Schleper C."/>
            <person name="Guy L."/>
            <person name="Ettema T.J."/>
        </authorList>
    </citation>
    <scope>NUCLEOTIDE SEQUENCE</scope>
</reference>
<comment type="similarity">
    <text evidence="1">Belongs to the trimethylamine methyltransferase family.</text>
</comment>
<dbReference type="Gene3D" id="3.20.20.480">
    <property type="entry name" value="Trimethylamine methyltransferase-like"/>
    <property type="match status" value="1"/>
</dbReference>
<accession>A0A0F9DVZ0</accession>
<evidence type="ECO:0000313" key="4">
    <source>
        <dbReference type="EMBL" id="KKL65924.1"/>
    </source>
</evidence>
<dbReference type="Pfam" id="PF06253">
    <property type="entry name" value="MTTB"/>
    <property type="match status" value="1"/>
</dbReference>
<dbReference type="GO" id="GO:0032259">
    <property type="term" value="P:methylation"/>
    <property type="evidence" value="ECO:0007669"/>
    <property type="project" value="UniProtKB-KW"/>
</dbReference>
<dbReference type="AlphaFoldDB" id="A0A0F9DVZ0"/>
<name>A0A0F9DVZ0_9ZZZZ</name>
<organism evidence="4">
    <name type="scientific">marine sediment metagenome</name>
    <dbReference type="NCBI Taxonomy" id="412755"/>
    <lineage>
        <taxon>unclassified sequences</taxon>
        <taxon>metagenomes</taxon>
        <taxon>ecological metagenomes</taxon>
    </lineage>
</organism>
<protein>
    <submittedName>
        <fullName evidence="4">Uncharacterized protein</fullName>
    </submittedName>
</protein>
<sequence length="166" mass="18693">MYVANSEPAIWHRGEDRAVVAMFYDIPSRCGARCAESKLHDMHAGYKTALNLLLTILSGVNYISYAAGEHESALSISYEKLVIDNEIIGSTKQAARGIEVTSESIALEVIKGVGWGENFLSESHTLQYLRDEIFHTKNATTHTYEVWKEKGRKDTQERQKEKVNKS</sequence>
<dbReference type="InterPro" id="IPR038601">
    <property type="entry name" value="MttB-like_sf"/>
</dbReference>
<dbReference type="GO" id="GO:0015948">
    <property type="term" value="P:methanogenesis"/>
    <property type="evidence" value="ECO:0007669"/>
    <property type="project" value="InterPro"/>
</dbReference>
<gene>
    <name evidence="4" type="ORF">LCGC14_2150110</name>
</gene>
<evidence type="ECO:0000256" key="1">
    <source>
        <dbReference type="ARBA" id="ARBA00007137"/>
    </source>
</evidence>
<evidence type="ECO:0000256" key="3">
    <source>
        <dbReference type="ARBA" id="ARBA00022679"/>
    </source>
</evidence>
<dbReference type="InterPro" id="IPR010426">
    <property type="entry name" value="MTTB_MeTrfase"/>
</dbReference>